<feature type="domain" description="Dihydroorotase catalytic" evidence="2">
    <location>
        <begin position="58"/>
        <end position="237"/>
    </location>
</feature>
<evidence type="ECO:0000259" key="2">
    <source>
        <dbReference type="Pfam" id="PF12890"/>
    </source>
</evidence>
<keyword evidence="4" id="KW-1185">Reference proteome</keyword>
<dbReference type="RefSeq" id="WP_378291347.1">
    <property type="nucleotide sequence ID" value="NZ_JBHULE010000008.1"/>
</dbReference>
<dbReference type="InterPro" id="IPR050138">
    <property type="entry name" value="DHOase/Allantoinase_Hydrolase"/>
</dbReference>
<dbReference type="InterPro" id="IPR032466">
    <property type="entry name" value="Metal_Hydrolase"/>
</dbReference>
<dbReference type="InterPro" id="IPR024403">
    <property type="entry name" value="DHOase_cat"/>
</dbReference>
<dbReference type="EMBL" id="JBHULE010000008">
    <property type="protein sequence ID" value="MFD2562613.1"/>
    <property type="molecule type" value="Genomic_DNA"/>
</dbReference>
<dbReference type="SUPFAM" id="SSF51556">
    <property type="entry name" value="Metallo-dependent hydrolases"/>
    <property type="match status" value="1"/>
</dbReference>
<evidence type="ECO:0000313" key="3">
    <source>
        <dbReference type="EMBL" id="MFD2562613.1"/>
    </source>
</evidence>
<dbReference type="CDD" id="cd01317">
    <property type="entry name" value="DHOase_IIa"/>
    <property type="match status" value="1"/>
</dbReference>
<comment type="caution">
    <text evidence="3">The sequence shown here is derived from an EMBL/GenBank/DDBJ whole genome shotgun (WGS) entry which is preliminary data.</text>
</comment>
<dbReference type="Proteomes" id="UP001597319">
    <property type="component" value="Unassembled WGS sequence"/>
</dbReference>
<reference evidence="4" key="1">
    <citation type="journal article" date="2019" name="Int. J. Syst. Evol. Microbiol.">
        <title>The Global Catalogue of Microorganisms (GCM) 10K type strain sequencing project: providing services to taxonomists for standard genome sequencing and annotation.</title>
        <authorList>
            <consortium name="The Broad Institute Genomics Platform"/>
            <consortium name="The Broad Institute Genome Sequencing Center for Infectious Disease"/>
            <person name="Wu L."/>
            <person name="Ma J."/>
        </authorList>
    </citation>
    <scope>NUCLEOTIDE SEQUENCE [LARGE SCALE GENOMIC DNA]</scope>
    <source>
        <strain evidence="4">KCTC 52274</strain>
    </source>
</reference>
<accession>A0ABW5LCH9</accession>
<organism evidence="3 4">
    <name type="scientific">Aquimarina rubra</name>
    <dbReference type="NCBI Taxonomy" id="1920033"/>
    <lineage>
        <taxon>Bacteria</taxon>
        <taxon>Pseudomonadati</taxon>
        <taxon>Bacteroidota</taxon>
        <taxon>Flavobacteriia</taxon>
        <taxon>Flavobacteriales</taxon>
        <taxon>Flavobacteriaceae</taxon>
        <taxon>Aquimarina</taxon>
    </lineage>
</organism>
<dbReference type="InterPro" id="IPR004722">
    <property type="entry name" value="DHOase"/>
</dbReference>
<dbReference type="PANTHER" id="PTHR43668:SF2">
    <property type="entry name" value="ALLANTOINASE"/>
    <property type="match status" value="1"/>
</dbReference>
<keyword evidence="1" id="KW-0665">Pyrimidine biosynthesis</keyword>
<dbReference type="Pfam" id="PF12890">
    <property type="entry name" value="DHOase"/>
    <property type="match status" value="1"/>
</dbReference>
<dbReference type="InterPro" id="IPR011059">
    <property type="entry name" value="Metal-dep_hydrolase_composite"/>
</dbReference>
<proteinExistence type="predicted"/>
<dbReference type="SUPFAM" id="SSF51338">
    <property type="entry name" value="Composite domain of metallo-dependent hydrolases"/>
    <property type="match status" value="1"/>
</dbReference>
<sequence length="417" mass="45309">MNLLLKAATIIDPSSPFHNQTVDILIENGIIKDIDALIEANETVEEVKLDTLHVSQGWFDSSVSFGEPGYEERETIDQGLTVAAKSGFTDIALNPNTLPITDTSSSIGFLKGKAYQNPVNLHPIGALTTKSEGVDMAELYDMRQAGAVAFGDYKKPIRNPNLLKIALLYAQNFDGLVLSFPQDTSIAGKGIVNEEEQSTLLGLKGIPALAEELQISRDLYLLEYTGGKLHIPTISTAKSVQLIRDAKANGLQVSCSVSVHHLSLTDAELTTFDTNYKVLPPLRTQKDVNALLEGIKDGTIDMITSDHRPMDIEHKKVEFDNAKYGTTGLETAFGILNSILSMDQTIELLTKGKSVFGIEHISINKGNKASLSLFTPKGNTTFKIEDILSTSKNSAFLGKTLKGSTYGIISNGYMILK</sequence>
<name>A0ABW5LCH9_9FLAO</name>
<dbReference type="Gene3D" id="3.20.20.140">
    <property type="entry name" value="Metal-dependent hydrolases"/>
    <property type="match status" value="1"/>
</dbReference>
<gene>
    <name evidence="3" type="ORF">ACFSR1_07990</name>
</gene>
<protein>
    <submittedName>
        <fullName evidence="3">Dihydroorotase family protein</fullName>
    </submittedName>
</protein>
<evidence type="ECO:0000256" key="1">
    <source>
        <dbReference type="ARBA" id="ARBA00022975"/>
    </source>
</evidence>
<dbReference type="PANTHER" id="PTHR43668">
    <property type="entry name" value="ALLANTOINASE"/>
    <property type="match status" value="1"/>
</dbReference>
<evidence type="ECO:0000313" key="4">
    <source>
        <dbReference type="Proteomes" id="UP001597319"/>
    </source>
</evidence>
<dbReference type="Gene3D" id="2.30.40.10">
    <property type="entry name" value="Urease, subunit C, domain 1"/>
    <property type="match status" value="1"/>
</dbReference>